<feature type="binding site" evidence="4">
    <location>
        <begin position="90"/>
        <end position="93"/>
    </location>
    <ligand>
        <name>(6R)-10-formyltetrahydrofolate</name>
        <dbReference type="ChEBI" id="CHEBI:195366"/>
    </ligand>
</feature>
<dbReference type="FunFam" id="3.40.50.170:FF:000007">
    <property type="entry name" value="Phosphoribosylglycinamide formyltransferase"/>
    <property type="match status" value="1"/>
</dbReference>
<feature type="active site" description="Proton donor" evidence="4">
    <location>
        <position position="109"/>
    </location>
</feature>
<dbReference type="Gene3D" id="3.40.50.170">
    <property type="entry name" value="Formyl transferase, N-terminal domain"/>
    <property type="match status" value="1"/>
</dbReference>
<dbReference type="PANTHER" id="PTHR43369">
    <property type="entry name" value="PHOSPHORIBOSYLGLYCINAMIDE FORMYLTRANSFERASE"/>
    <property type="match status" value="1"/>
</dbReference>
<dbReference type="InterPro" id="IPR004607">
    <property type="entry name" value="GART"/>
</dbReference>
<gene>
    <name evidence="4" type="primary">purN</name>
    <name evidence="6" type="ORF">DFR79_10255</name>
</gene>
<comment type="catalytic activity">
    <reaction evidence="4">
        <text>N(1)-(5-phospho-beta-D-ribosyl)glycinamide + (6R)-10-formyltetrahydrofolate = N(2)-formyl-N(1)-(5-phospho-beta-D-ribosyl)glycinamide + (6S)-5,6,7,8-tetrahydrofolate + H(+)</text>
        <dbReference type="Rhea" id="RHEA:15053"/>
        <dbReference type="ChEBI" id="CHEBI:15378"/>
        <dbReference type="ChEBI" id="CHEBI:57453"/>
        <dbReference type="ChEBI" id="CHEBI:143788"/>
        <dbReference type="ChEBI" id="CHEBI:147286"/>
        <dbReference type="ChEBI" id="CHEBI:195366"/>
        <dbReference type="EC" id="2.1.2.2"/>
    </reaction>
</comment>
<proteinExistence type="inferred from homology"/>
<dbReference type="GO" id="GO:0004644">
    <property type="term" value="F:phosphoribosylglycinamide formyltransferase activity"/>
    <property type="evidence" value="ECO:0007669"/>
    <property type="project" value="UniProtKB-UniRule"/>
</dbReference>
<dbReference type="CDD" id="cd08645">
    <property type="entry name" value="FMT_core_GART"/>
    <property type="match status" value="1"/>
</dbReference>
<evidence type="ECO:0000313" key="6">
    <source>
        <dbReference type="EMBL" id="TDO94680.1"/>
    </source>
</evidence>
<protein>
    <recommendedName>
        <fullName evidence="4">Phosphoribosylglycinamide formyltransferase</fullName>
        <ecNumber evidence="4">2.1.2.2</ecNumber>
    </recommendedName>
    <alternativeName>
        <fullName evidence="4">5'-phosphoribosylglycinamide transformylase</fullName>
    </alternativeName>
    <alternativeName>
        <fullName evidence="4">GAR transformylase</fullName>
        <shortName evidence="4">GART</shortName>
    </alternativeName>
</protein>
<organism evidence="6 7">
    <name type="scientific">Halanaerobium saccharolyticum</name>
    <dbReference type="NCBI Taxonomy" id="43595"/>
    <lineage>
        <taxon>Bacteria</taxon>
        <taxon>Bacillati</taxon>
        <taxon>Bacillota</taxon>
        <taxon>Clostridia</taxon>
        <taxon>Halanaerobiales</taxon>
        <taxon>Halanaerobiaceae</taxon>
        <taxon>Halanaerobium</taxon>
    </lineage>
</organism>
<evidence type="ECO:0000256" key="3">
    <source>
        <dbReference type="ARBA" id="ARBA00022755"/>
    </source>
</evidence>
<dbReference type="HAMAP" id="MF_01930">
    <property type="entry name" value="PurN"/>
    <property type="match status" value="1"/>
</dbReference>
<dbReference type="SUPFAM" id="SSF53328">
    <property type="entry name" value="Formyltransferase"/>
    <property type="match status" value="1"/>
</dbReference>
<keyword evidence="3 4" id="KW-0658">Purine biosynthesis</keyword>
<dbReference type="OrthoDB" id="9806170at2"/>
<feature type="domain" description="Formyl transferase N-terminal" evidence="5">
    <location>
        <begin position="3"/>
        <end position="182"/>
    </location>
</feature>
<evidence type="ECO:0000256" key="2">
    <source>
        <dbReference type="ARBA" id="ARBA00022679"/>
    </source>
</evidence>
<feature type="site" description="Raises pKa of active site His" evidence="4">
    <location>
        <position position="145"/>
    </location>
</feature>
<dbReference type="InterPro" id="IPR002376">
    <property type="entry name" value="Formyl_transf_N"/>
</dbReference>
<accession>A0A4R6M2P9</accession>
<feature type="binding site" evidence="4">
    <location>
        <begin position="12"/>
        <end position="14"/>
    </location>
    <ligand>
        <name>N(1)-(5-phospho-beta-D-ribosyl)glycinamide</name>
        <dbReference type="ChEBI" id="CHEBI:143788"/>
    </ligand>
</feature>
<comment type="pathway">
    <text evidence="1 4">Purine metabolism; IMP biosynthesis via de novo pathway; N(2)-formyl-N(1)-(5-phospho-D-ribosyl)glycinamide from N(1)-(5-phospho-D-ribosyl)glycinamide (10-formyl THF route): step 1/1.</text>
</comment>
<evidence type="ECO:0000313" key="7">
    <source>
        <dbReference type="Proteomes" id="UP000295064"/>
    </source>
</evidence>
<feature type="binding site" evidence="4">
    <location>
        <position position="65"/>
    </location>
    <ligand>
        <name>(6R)-10-formyltetrahydrofolate</name>
        <dbReference type="ChEBI" id="CHEBI:195366"/>
    </ligand>
</feature>
<dbReference type="PANTHER" id="PTHR43369:SF2">
    <property type="entry name" value="PHOSPHORIBOSYLGLYCINAMIDE FORMYLTRANSFERASE"/>
    <property type="match status" value="1"/>
</dbReference>
<dbReference type="RefSeq" id="WP_133513775.1">
    <property type="nucleotide sequence ID" value="NZ_SNWX01000002.1"/>
</dbReference>
<dbReference type="EMBL" id="SNWX01000002">
    <property type="protein sequence ID" value="TDO94680.1"/>
    <property type="molecule type" value="Genomic_DNA"/>
</dbReference>
<comment type="similarity">
    <text evidence="4">Belongs to the GART family.</text>
</comment>
<dbReference type="UniPathway" id="UPA00074">
    <property type="reaction ID" value="UER00126"/>
</dbReference>
<reference evidence="6 7" key="1">
    <citation type="submission" date="2019-03" db="EMBL/GenBank/DDBJ databases">
        <title>Subsurface microbial communities from deep shales in Ohio and West Virginia, USA.</title>
        <authorList>
            <person name="Wrighton K."/>
        </authorList>
    </citation>
    <scope>NUCLEOTIDE SEQUENCE [LARGE SCALE GENOMIC DNA]</scope>
    <source>
        <strain evidence="6 7">MA284_T2</strain>
    </source>
</reference>
<sequence>MLKIAVFASGRGSNFQSIIDSIKSGAIPAEVKLLISDNQDAGALKRAEREDIEHLFIDPAHFETKADYEKELIGLLKNAGVELVVLAGYMRILSPLFVKEFKNQIINIHPSLLPAFKGLDAQKQAVDYGVKYSGCTVHFVDQGMDTGPIIKQAVVDVKDDDSADDLAARILKEEHRIYPEAVKLIAEGKIKIEGRKVKILKEEK</sequence>
<dbReference type="EC" id="2.1.2.2" evidence="4"/>
<name>A0A4R6M2P9_9FIRM</name>
<dbReference type="Proteomes" id="UP000295064">
    <property type="component" value="Unassembled WGS sequence"/>
</dbReference>
<dbReference type="NCBIfam" id="TIGR00639">
    <property type="entry name" value="PurN"/>
    <property type="match status" value="1"/>
</dbReference>
<dbReference type="Pfam" id="PF00551">
    <property type="entry name" value="Formyl_trans_N"/>
    <property type="match status" value="1"/>
</dbReference>
<comment type="function">
    <text evidence="4">Catalyzes the transfer of a formyl group from 10-formyltetrahydrofolate to 5-phospho-ribosyl-glycinamide (GAR), producing 5-phospho-ribosyl-N-formylglycinamide (FGAR) and tetrahydrofolate.</text>
</comment>
<dbReference type="GO" id="GO:0005737">
    <property type="term" value="C:cytoplasm"/>
    <property type="evidence" value="ECO:0007669"/>
    <property type="project" value="TreeGrafter"/>
</dbReference>
<feature type="binding site" evidence="4">
    <location>
        <position position="107"/>
    </location>
    <ligand>
        <name>(6R)-10-formyltetrahydrofolate</name>
        <dbReference type="ChEBI" id="CHEBI:195366"/>
    </ligand>
</feature>
<evidence type="ECO:0000256" key="4">
    <source>
        <dbReference type="HAMAP-Rule" id="MF_01930"/>
    </source>
</evidence>
<dbReference type="GO" id="GO:0006189">
    <property type="term" value="P:'de novo' IMP biosynthetic process"/>
    <property type="evidence" value="ECO:0007669"/>
    <property type="project" value="UniProtKB-UniRule"/>
</dbReference>
<dbReference type="InterPro" id="IPR036477">
    <property type="entry name" value="Formyl_transf_N_sf"/>
</dbReference>
<dbReference type="AlphaFoldDB" id="A0A4R6M2P9"/>
<keyword evidence="2 4" id="KW-0808">Transferase</keyword>
<comment type="caution">
    <text evidence="6">The sequence shown here is derived from an EMBL/GenBank/DDBJ whole genome shotgun (WGS) entry which is preliminary data.</text>
</comment>
<evidence type="ECO:0000256" key="1">
    <source>
        <dbReference type="ARBA" id="ARBA00005054"/>
    </source>
</evidence>
<evidence type="ECO:0000259" key="5">
    <source>
        <dbReference type="Pfam" id="PF00551"/>
    </source>
</evidence>